<dbReference type="PROSITE" id="PS50893">
    <property type="entry name" value="ABC_TRANSPORTER_2"/>
    <property type="match status" value="1"/>
</dbReference>
<dbReference type="PANTHER" id="PTHR43613">
    <property type="entry name" value="ABC TRANSPORTER, ATP-BINDING PROTEIN"/>
    <property type="match status" value="1"/>
</dbReference>
<dbReference type="PROSITE" id="PS00211">
    <property type="entry name" value="ABC_TRANSPORTER_1"/>
    <property type="match status" value="1"/>
</dbReference>
<dbReference type="EMBL" id="CP000575">
    <property type="protein sequence ID" value="ABN70476.1"/>
    <property type="molecule type" value="Genomic_DNA"/>
</dbReference>
<dbReference type="STRING" id="399550.Smar_1385"/>
<dbReference type="InterPro" id="IPR017871">
    <property type="entry name" value="ABC_transporter-like_CS"/>
</dbReference>
<organism evidence="4 5">
    <name type="scientific">Staphylothermus marinus (strain ATCC 43588 / DSM 3639 / JCM 9404 / F1)</name>
    <dbReference type="NCBI Taxonomy" id="399550"/>
    <lineage>
        <taxon>Archaea</taxon>
        <taxon>Thermoproteota</taxon>
        <taxon>Thermoprotei</taxon>
        <taxon>Desulfurococcales</taxon>
        <taxon>Desulfurococcaceae</taxon>
        <taxon>Staphylothermus</taxon>
    </lineage>
</organism>
<dbReference type="RefSeq" id="WP_011839670.1">
    <property type="nucleotide sequence ID" value="NC_009033.1"/>
</dbReference>
<dbReference type="SMART" id="SM00382">
    <property type="entry name" value="AAA"/>
    <property type="match status" value="1"/>
</dbReference>
<dbReference type="SUPFAM" id="SSF52540">
    <property type="entry name" value="P-loop containing nucleoside triphosphate hydrolases"/>
    <property type="match status" value="1"/>
</dbReference>
<reference evidence="4 5" key="2">
    <citation type="journal article" date="2009" name="Stand. Genomic Sci.">
        <title>Complete genome sequence of Staphylothermus marinus Stetter and Fiala 1986 type strain F1.</title>
        <authorList>
            <person name="Anderson I.J."/>
            <person name="Sun H."/>
            <person name="Lapidus A."/>
            <person name="Copeland A."/>
            <person name="Glavina Del Rio T."/>
            <person name="Tice H."/>
            <person name="Dalin E."/>
            <person name="Lucas S."/>
            <person name="Barry K."/>
            <person name="Land M."/>
            <person name="Richardson P."/>
            <person name="Huber H."/>
            <person name="Kyrpides N.C."/>
        </authorList>
    </citation>
    <scope>NUCLEOTIDE SEQUENCE [LARGE SCALE GENOMIC DNA]</scope>
    <source>
        <strain evidence="5">ATCC 43588 / DSM 3639 / JCM 9404 / F1</strain>
    </source>
</reference>
<dbReference type="eggNOG" id="arCOG00194">
    <property type="taxonomic scope" value="Archaea"/>
</dbReference>
<evidence type="ECO:0000313" key="4">
    <source>
        <dbReference type="EMBL" id="ABN70476.1"/>
    </source>
</evidence>
<dbReference type="Gene3D" id="3.40.50.300">
    <property type="entry name" value="P-loop containing nucleotide triphosphate hydrolases"/>
    <property type="match status" value="1"/>
</dbReference>
<protein>
    <submittedName>
        <fullName evidence="4">ABC transporter related</fullName>
    </submittedName>
</protein>
<dbReference type="KEGG" id="smr:Smar_1385"/>
<keyword evidence="2" id="KW-0067">ATP-binding</keyword>
<dbReference type="InterPro" id="IPR027417">
    <property type="entry name" value="P-loop_NTPase"/>
</dbReference>
<name>A3DPB6_STAMF</name>
<dbReference type="GO" id="GO:0016887">
    <property type="term" value="F:ATP hydrolysis activity"/>
    <property type="evidence" value="ECO:0007669"/>
    <property type="project" value="InterPro"/>
</dbReference>
<dbReference type="InterPro" id="IPR003593">
    <property type="entry name" value="AAA+_ATPase"/>
</dbReference>
<dbReference type="HOGENOM" id="CLU_000604_1_2_2"/>
<accession>A3DPB6</accession>
<dbReference type="Pfam" id="PF00005">
    <property type="entry name" value="ABC_tran"/>
    <property type="match status" value="1"/>
</dbReference>
<dbReference type="PANTHER" id="PTHR43613:SF1">
    <property type="entry name" value="ABC TRANSPORTER, ATP-BINDING PROTEIN"/>
    <property type="match status" value="1"/>
</dbReference>
<dbReference type="Proteomes" id="UP000000254">
    <property type="component" value="Chromosome"/>
</dbReference>
<evidence type="ECO:0000256" key="1">
    <source>
        <dbReference type="ARBA" id="ARBA00022741"/>
    </source>
</evidence>
<reference evidence="5" key="1">
    <citation type="journal article" date="2009" name="BMC Genomics">
        <title>The complete genome sequence of Staphylothermus marinus reveals differences in sulfur metabolism among heterotrophic Crenarchaeota.</title>
        <authorList>
            <person name="Anderson I.J."/>
            <person name="Dharmarajan L."/>
            <person name="Rodriguez J."/>
            <person name="Hooper S."/>
            <person name="Porat I."/>
            <person name="Ulrich L.E."/>
            <person name="Elkins J.G."/>
            <person name="Mavromatis K."/>
            <person name="Sun H."/>
            <person name="Land M."/>
            <person name="Lapidus A."/>
            <person name="Lucas S."/>
            <person name="Barry K."/>
            <person name="Huber H."/>
            <person name="Zhulin I.B."/>
            <person name="Whitman W.B."/>
            <person name="Mukhopadhyay B."/>
            <person name="Woese C."/>
            <person name="Bristow J."/>
            <person name="Kyrpides N."/>
        </authorList>
    </citation>
    <scope>NUCLEOTIDE SEQUENCE [LARGE SCALE GENOMIC DNA]</scope>
    <source>
        <strain evidence="5">ATCC 43588 / DSM 3639 / JCM 9404 / F1</strain>
    </source>
</reference>
<dbReference type="GO" id="GO:0005524">
    <property type="term" value="F:ATP binding"/>
    <property type="evidence" value="ECO:0007669"/>
    <property type="project" value="UniProtKB-KW"/>
</dbReference>
<evidence type="ECO:0000313" key="5">
    <source>
        <dbReference type="Proteomes" id="UP000000254"/>
    </source>
</evidence>
<dbReference type="CDD" id="cd03230">
    <property type="entry name" value="ABC_DR_subfamily_A"/>
    <property type="match status" value="1"/>
</dbReference>
<dbReference type="InterPro" id="IPR003439">
    <property type="entry name" value="ABC_transporter-like_ATP-bd"/>
</dbReference>
<evidence type="ECO:0000259" key="3">
    <source>
        <dbReference type="PROSITE" id="PS50893"/>
    </source>
</evidence>
<keyword evidence="5" id="KW-1185">Reference proteome</keyword>
<dbReference type="AlphaFoldDB" id="A3DPB6"/>
<dbReference type="OrthoDB" id="87732at2157"/>
<keyword evidence="1" id="KW-0547">Nucleotide-binding</keyword>
<feature type="domain" description="ABC transporter" evidence="3">
    <location>
        <begin position="6"/>
        <end position="236"/>
    </location>
</feature>
<dbReference type="GeneID" id="4907791"/>
<proteinExistence type="predicted"/>
<sequence length="245" mass="27779">MSDYRLQVIDLHKIYNNKVYAVKGISFNIKPGEIFGLIGPNGAGKTTTLRIIAGLLKPTRGKVLFEGVNLHENIDIAKKNISYLPEEAGVYSRLTGYEHLKLYAMLYEVEDIEEMIKYGAELSGLEDKLRERAETYSKGMKRRLLLALVLMRKPAMAILDEPTSGLDVYASVKVRQMIKEYVKETNSSVLLSSHNMLEVEYLCDRVAFIYQGKIFVEGTPKEIKDLYGADNLEEAFVKAVEETRK</sequence>
<gene>
    <name evidence="4" type="ordered locus">Smar_1385</name>
</gene>
<evidence type="ECO:0000256" key="2">
    <source>
        <dbReference type="ARBA" id="ARBA00022840"/>
    </source>
</evidence>